<gene>
    <name evidence="2" type="ORF">PBS001_LOCUS4328</name>
</gene>
<name>A0ABN8D082_9STRA</name>
<reference evidence="2 3" key="1">
    <citation type="submission" date="2021-11" db="EMBL/GenBank/DDBJ databases">
        <authorList>
            <person name="Islam A."/>
            <person name="Islam S."/>
            <person name="Flora M.S."/>
            <person name="Rahman M."/>
            <person name="Ziaur R.M."/>
            <person name="Epstein J.H."/>
            <person name="Hassan M."/>
            <person name="Klassen M."/>
            <person name="Woodard K."/>
            <person name="Webb A."/>
            <person name="Webby R.J."/>
            <person name="El Zowalaty M.E."/>
        </authorList>
    </citation>
    <scope>NUCLEOTIDE SEQUENCE [LARGE SCALE GENOMIC DNA]</scope>
    <source>
        <strain evidence="2">Pbs1</strain>
    </source>
</reference>
<organism evidence="2 3">
    <name type="scientific">Peronospora belbahrii</name>
    <dbReference type="NCBI Taxonomy" id="622444"/>
    <lineage>
        <taxon>Eukaryota</taxon>
        <taxon>Sar</taxon>
        <taxon>Stramenopiles</taxon>
        <taxon>Oomycota</taxon>
        <taxon>Peronosporomycetes</taxon>
        <taxon>Peronosporales</taxon>
        <taxon>Peronosporaceae</taxon>
        <taxon>Peronospora</taxon>
    </lineage>
</organism>
<sequence length="316" mass="34386">MSPLLNREKENEVGTDVAKDISATSTAALSKPSGQCKRKSNKFMPLSSFLSSKTVATSTHDVDNPWGICTTSTAVENNTSVMTHRESVSLTSQLSSPSPTASYAMPEAFFPVTKIFMTAFSLDAFLKQPAHQITRGKRSISATPIRNSSLTDAALASENNFSPPKTLKEIQKEEEAVAAREREVKARLRGDTILAQQPQSTVNCWGLFRPLDRVSLADVQKFQENQQFLEQQRCILASIEREQAEKLQKAIGTTLGVVGKQMTSKKNQGAVVDKCGQKTANIAASRDVSSVAGDNQDKRKKQKKSERAQGCSKGSG</sequence>
<dbReference type="Proteomes" id="UP001158986">
    <property type="component" value="Unassembled WGS sequence"/>
</dbReference>
<proteinExistence type="predicted"/>
<evidence type="ECO:0000313" key="3">
    <source>
        <dbReference type="Proteomes" id="UP001158986"/>
    </source>
</evidence>
<dbReference type="EMBL" id="CAKLCB010000252">
    <property type="protein sequence ID" value="CAH0517734.1"/>
    <property type="molecule type" value="Genomic_DNA"/>
</dbReference>
<accession>A0ABN8D082</accession>
<evidence type="ECO:0000313" key="2">
    <source>
        <dbReference type="EMBL" id="CAH0517734.1"/>
    </source>
</evidence>
<feature type="region of interest" description="Disordered" evidence="1">
    <location>
        <begin position="286"/>
        <end position="316"/>
    </location>
</feature>
<comment type="caution">
    <text evidence="2">The sequence shown here is derived from an EMBL/GenBank/DDBJ whole genome shotgun (WGS) entry which is preliminary data.</text>
</comment>
<evidence type="ECO:0000256" key="1">
    <source>
        <dbReference type="SAM" id="MobiDB-lite"/>
    </source>
</evidence>
<protein>
    <submittedName>
        <fullName evidence="2">Uncharacterized protein</fullName>
    </submittedName>
</protein>
<keyword evidence="3" id="KW-1185">Reference proteome</keyword>